<dbReference type="HOGENOM" id="CLU_129294_1_0_6"/>
<keyword evidence="1" id="KW-0472">Membrane</keyword>
<organism evidence="2 3">
    <name type="scientific">Acinetobacter junii SH205</name>
    <dbReference type="NCBI Taxonomy" id="575587"/>
    <lineage>
        <taxon>Bacteria</taxon>
        <taxon>Pseudomonadati</taxon>
        <taxon>Pseudomonadota</taxon>
        <taxon>Gammaproteobacteria</taxon>
        <taxon>Moraxellales</taxon>
        <taxon>Moraxellaceae</taxon>
        <taxon>Acinetobacter</taxon>
    </lineage>
</organism>
<evidence type="ECO:0000256" key="1">
    <source>
        <dbReference type="SAM" id="Phobius"/>
    </source>
</evidence>
<keyword evidence="1" id="KW-1133">Transmembrane helix</keyword>
<evidence type="ECO:0008006" key="4">
    <source>
        <dbReference type="Google" id="ProtNLM"/>
    </source>
</evidence>
<reference evidence="3" key="1">
    <citation type="journal article" date="2012" name="PLoS ONE">
        <title>The success of Acinetobacter species; genetic, metabolic and virulence attributes.</title>
        <authorList>
            <person name="Peleg A.Y."/>
            <person name="de Breij A."/>
            <person name="Adams M.D."/>
            <person name="Cerqueira G.M."/>
            <person name="Mocali S."/>
            <person name="Galardini M."/>
            <person name="Nibbering P.H."/>
            <person name="Earl A.M."/>
            <person name="Ward D.V."/>
            <person name="Paterson D.L."/>
            <person name="Seifert H."/>
            <person name="Dijkshoorn L."/>
        </authorList>
    </citation>
    <scope>NUCLEOTIDE SEQUENCE [LARGE SCALE GENOMIC DNA]</scope>
    <source>
        <strain evidence="3">SH205</strain>
    </source>
</reference>
<evidence type="ECO:0000313" key="3">
    <source>
        <dbReference type="Proteomes" id="UP000018442"/>
    </source>
</evidence>
<proteinExistence type="predicted"/>
<gene>
    <name evidence="2" type="ORF">HMPREF0026_02078</name>
</gene>
<dbReference type="AlphaFoldDB" id="D0SNL8"/>
<feature type="transmembrane region" description="Helical" evidence="1">
    <location>
        <begin position="20"/>
        <end position="46"/>
    </location>
</feature>
<evidence type="ECO:0000313" key="2">
    <source>
        <dbReference type="EMBL" id="EEY92532.1"/>
    </source>
</evidence>
<feature type="transmembrane region" description="Helical" evidence="1">
    <location>
        <begin position="67"/>
        <end position="87"/>
    </location>
</feature>
<feature type="transmembrane region" description="Helical" evidence="1">
    <location>
        <begin position="93"/>
        <end position="118"/>
    </location>
</feature>
<dbReference type="Proteomes" id="UP000018442">
    <property type="component" value="Unassembled WGS sequence"/>
</dbReference>
<accession>D0SNL8</accession>
<dbReference type="EMBL" id="GG705012">
    <property type="protein sequence ID" value="EEY92532.1"/>
    <property type="molecule type" value="Genomic_DNA"/>
</dbReference>
<keyword evidence="1" id="KW-0812">Transmembrane</keyword>
<name>D0SNL8_ACIJU</name>
<sequence>MEINKMNYSVDQDPNRTLTLVLYVLYIIAIFTGGLLAVIALIINYVKRSDVRGSIFESHFTWQIRTFWWYLAWNIIAFIPFFFLFFTGDNPNAFAGVALSGTVFCVAVIFAAWVWIVYRAIRGLIALNDNKPMYQ</sequence>
<protein>
    <recommendedName>
        <fullName evidence="4">Transmembrane protein</fullName>
    </recommendedName>
</protein>